<dbReference type="RefSeq" id="WP_139583501.1">
    <property type="nucleotide sequence ID" value="NZ_VDFY01000106.1"/>
</dbReference>
<protein>
    <submittedName>
        <fullName evidence="1">Alpha/beta hydrolase</fullName>
    </submittedName>
</protein>
<dbReference type="GO" id="GO:0016787">
    <property type="term" value="F:hydrolase activity"/>
    <property type="evidence" value="ECO:0007669"/>
    <property type="project" value="UniProtKB-KW"/>
</dbReference>
<evidence type="ECO:0000313" key="2">
    <source>
        <dbReference type="Proteomes" id="UP000306145"/>
    </source>
</evidence>
<accession>A0A5C4QWX9</accession>
<sequence length="194" mass="20518">MHRSSSQRFVVVVPGMQFGPHVPVLAYASRAAAVRAAQVLPLSWQPPKGRSSLDLAPWVVDQVNLVLDKLAAARPGAVPLLIGKSLGSHAAPVAVERGLPAIWLTPLLQQEPVVTALAKSNAPFMLVGGTGDPAWDGSVARRLTPHVVEVENADHGMWVPGALTDSALVLGTIGRAVESFLDEVIWKVPAETRS</sequence>
<dbReference type="SUPFAM" id="SSF53474">
    <property type="entry name" value="alpha/beta-Hydrolases"/>
    <property type="match status" value="1"/>
</dbReference>
<keyword evidence="1" id="KW-0378">Hydrolase</keyword>
<reference evidence="1 2" key="1">
    <citation type="submission" date="2019-06" db="EMBL/GenBank/DDBJ databases">
        <title>Micromonospora ordensis sp. nov., isolated from deep marine sediment.</title>
        <authorList>
            <person name="Veyisoglu A."/>
            <person name="Carro L."/>
            <person name="Klenk H.-P."/>
            <person name="Sahin N."/>
        </authorList>
    </citation>
    <scope>NUCLEOTIDE SEQUENCE [LARGE SCALE GENOMIC DNA]</scope>
    <source>
        <strain evidence="1 2">S2509</strain>
    </source>
</reference>
<dbReference type="Proteomes" id="UP000306145">
    <property type="component" value="Unassembled WGS sequence"/>
</dbReference>
<proteinExistence type="predicted"/>
<comment type="caution">
    <text evidence="1">The sequence shown here is derived from an EMBL/GenBank/DDBJ whole genome shotgun (WGS) entry which is preliminary data.</text>
</comment>
<dbReference type="OrthoDB" id="70765at2"/>
<dbReference type="EMBL" id="VDFY01000106">
    <property type="protein sequence ID" value="TNH30579.1"/>
    <property type="molecule type" value="Genomic_DNA"/>
</dbReference>
<name>A0A5C4QWX9_9ACTN</name>
<evidence type="ECO:0000313" key="1">
    <source>
        <dbReference type="EMBL" id="TNH30579.1"/>
    </source>
</evidence>
<organism evidence="1 2">
    <name type="scientific">Micromonospora orduensis</name>
    <dbReference type="NCBI Taxonomy" id="1420891"/>
    <lineage>
        <taxon>Bacteria</taxon>
        <taxon>Bacillati</taxon>
        <taxon>Actinomycetota</taxon>
        <taxon>Actinomycetes</taxon>
        <taxon>Micromonosporales</taxon>
        <taxon>Micromonosporaceae</taxon>
        <taxon>Micromonospora</taxon>
    </lineage>
</organism>
<dbReference type="AlphaFoldDB" id="A0A5C4QWX9"/>
<dbReference type="InterPro" id="IPR029058">
    <property type="entry name" value="AB_hydrolase_fold"/>
</dbReference>
<keyword evidence="2" id="KW-1185">Reference proteome</keyword>
<gene>
    <name evidence="1" type="ORF">FHG89_06825</name>
</gene>